<organism evidence="3 4">
    <name type="scientific">Owenia fusiformis</name>
    <name type="common">Polychaete worm</name>
    <dbReference type="NCBI Taxonomy" id="6347"/>
    <lineage>
        <taxon>Eukaryota</taxon>
        <taxon>Metazoa</taxon>
        <taxon>Spiralia</taxon>
        <taxon>Lophotrochozoa</taxon>
        <taxon>Annelida</taxon>
        <taxon>Polychaeta</taxon>
        <taxon>Sedentaria</taxon>
        <taxon>Canalipalpata</taxon>
        <taxon>Sabellida</taxon>
        <taxon>Oweniida</taxon>
        <taxon>Oweniidae</taxon>
        <taxon>Owenia</taxon>
    </lineage>
</organism>
<dbReference type="AlphaFoldDB" id="A0A8S4NRS7"/>
<dbReference type="Pfam" id="PF03407">
    <property type="entry name" value="Nucleotid_trans"/>
    <property type="match status" value="1"/>
</dbReference>
<dbReference type="Proteomes" id="UP000749559">
    <property type="component" value="Unassembled WGS sequence"/>
</dbReference>
<evidence type="ECO:0000313" key="4">
    <source>
        <dbReference type="Proteomes" id="UP000749559"/>
    </source>
</evidence>
<proteinExistence type="predicted"/>
<evidence type="ECO:0000313" key="3">
    <source>
        <dbReference type="EMBL" id="CAH1783088.1"/>
    </source>
</evidence>
<name>A0A8S4NRS7_OWEFU</name>
<protein>
    <recommendedName>
        <fullName evidence="2">Nucleotide-diphospho-sugar transferase domain-containing protein</fullName>
    </recommendedName>
</protein>
<feature type="transmembrane region" description="Helical" evidence="1">
    <location>
        <begin position="16"/>
        <end position="33"/>
    </location>
</feature>
<keyword evidence="1" id="KW-0472">Membrane</keyword>
<evidence type="ECO:0000259" key="2">
    <source>
        <dbReference type="Pfam" id="PF03407"/>
    </source>
</evidence>
<dbReference type="InterPro" id="IPR005069">
    <property type="entry name" value="Nucl-diP-sugar_transferase"/>
</dbReference>
<feature type="domain" description="Nucleotide-diphospho-sugar transferase" evidence="2">
    <location>
        <begin position="236"/>
        <end position="392"/>
    </location>
</feature>
<keyword evidence="4" id="KW-1185">Reference proteome</keyword>
<keyword evidence="1" id="KW-1133">Transmembrane helix</keyword>
<evidence type="ECO:0000256" key="1">
    <source>
        <dbReference type="SAM" id="Phobius"/>
    </source>
</evidence>
<gene>
    <name evidence="3" type="ORF">OFUS_LOCUS9459</name>
</gene>
<dbReference type="EMBL" id="CAIIXF020000005">
    <property type="protein sequence ID" value="CAH1783088.1"/>
    <property type="molecule type" value="Genomic_DNA"/>
</dbReference>
<reference evidence="3" key="1">
    <citation type="submission" date="2022-03" db="EMBL/GenBank/DDBJ databases">
        <authorList>
            <person name="Martin C."/>
        </authorList>
    </citation>
    <scope>NUCLEOTIDE SEQUENCE</scope>
</reference>
<comment type="caution">
    <text evidence="3">The sequence shown here is derived from an EMBL/GenBank/DDBJ whole genome shotgun (WGS) entry which is preliminary data.</text>
</comment>
<accession>A0A8S4NRS7</accession>
<keyword evidence="1" id="KW-0812">Transmembrane</keyword>
<sequence length="510" mass="60072">MYKIVYYLFGQRRHQLILFVICISLGLLGINIIDYKDTTIKQYREFEWSSRYDSRRMFNHPDGVIPDLINITIKDSNKVSCNKHKIKNELTYEEIKDISDIAQKYAIFLKGLKIPQRKKMREILEDVNVTNVLIESSIHQSKVTREVCDDQIHHICRPLIKNLESNLQEKFILPFENFFKPFSELKHTKFFQELQDTLELFPTKIVHSIGITYLYIPSFINWMVVARQLCTPPIGEKILVYTQDIEVCEFLNDKKINVICLHYDIDELRTTDNVTVKFSSRKENTEQRQMMWIARVLLWRLVNYLGYDIVTFDTDALPIHHPSVVFDKFPGADLIGSQNGRYPGYLYTFWQLRTINMGVVLMRSSLNNTIFWDIVGKLSELIRPDDQCLFNLALLCLNTRWQHPPLRFTYTPEIKPFRYNEELNMGKVPIVGNTDYDLKVIGVQGHQICRGACSLNRLDDIIVWHKCAKHRQGPLWLLSTDWTTKDLVTKGDQWLYLITNQTSLKYIRKL</sequence>